<protein>
    <submittedName>
        <fullName evidence="2">Uncharacterized protein</fullName>
    </submittedName>
</protein>
<reference evidence="3" key="2">
    <citation type="submission" date="2015-01" db="EMBL/GenBank/DDBJ databases">
        <title>Evolutionary Origins and Diversification of the Mycorrhizal Mutualists.</title>
        <authorList>
            <consortium name="DOE Joint Genome Institute"/>
            <consortium name="Mycorrhizal Genomics Consortium"/>
            <person name="Kohler A."/>
            <person name="Kuo A."/>
            <person name="Nagy L.G."/>
            <person name="Floudas D."/>
            <person name="Copeland A."/>
            <person name="Barry K.W."/>
            <person name="Cichocki N."/>
            <person name="Veneault-Fourrey C."/>
            <person name="LaButti K."/>
            <person name="Lindquist E.A."/>
            <person name="Lipzen A."/>
            <person name="Lundell T."/>
            <person name="Morin E."/>
            <person name="Murat C."/>
            <person name="Riley R."/>
            <person name="Ohm R."/>
            <person name="Sun H."/>
            <person name="Tunlid A."/>
            <person name="Henrissat B."/>
            <person name="Grigoriev I.V."/>
            <person name="Hibbett D.S."/>
            <person name="Martin F."/>
        </authorList>
    </citation>
    <scope>NUCLEOTIDE SEQUENCE [LARGE SCALE GENOMIC DNA]</scope>
    <source>
        <strain evidence="3">441</strain>
    </source>
</reference>
<evidence type="ECO:0000256" key="1">
    <source>
        <dbReference type="SAM" id="MobiDB-lite"/>
    </source>
</evidence>
<dbReference type="Proteomes" id="UP000054018">
    <property type="component" value="Unassembled WGS sequence"/>
</dbReference>
<dbReference type="HOGENOM" id="CLU_2758783_0_0_1"/>
<dbReference type="EMBL" id="KN833691">
    <property type="protein sequence ID" value="KIK28835.1"/>
    <property type="molecule type" value="Genomic_DNA"/>
</dbReference>
<proteinExistence type="predicted"/>
<evidence type="ECO:0000313" key="2">
    <source>
        <dbReference type="EMBL" id="KIK28835.1"/>
    </source>
</evidence>
<accession>A0A0C9YUW2</accession>
<evidence type="ECO:0000313" key="3">
    <source>
        <dbReference type="Proteomes" id="UP000054018"/>
    </source>
</evidence>
<organism evidence="2 3">
    <name type="scientific">Pisolithus microcarpus 441</name>
    <dbReference type="NCBI Taxonomy" id="765257"/>
    <lineage>
        <taxon>Eukaryota</taxon>
        <taxon>Fungi</taxon>
        <taxon>Dikarya</taxon>
        <taxon>Basidiomycota</taxon>
        <taxon>Agaricomycotina</taxon>
        <taxon>Agaricomycetes</taxon>
        <taxon>Agaricomycetidae</taxon>
        <taxon>Boletales</taxon>
        <taxon>Sclerodermatineae</taxon>
        <taxon>Pisolithaceae</taxon>
        <taxon>Pisolithus</taxon>
    </lineage>
</organism>
<feature type="region of interest" description="Disordered" evidence="1">
    <location>
        <begin position="47"/>
        <end position="70"/>
    </location>
</feature>
<sequence>MTERPPISTLYYATRMTMGNRRMEASIKTQCNQYQYNDEQWSEIKQTQRATKTRGASRCMYGRRENTKWE</sequence>
<gene>
    <name evidence="2" type="ORF">PISMIDRAFT_673065</name>
</gene>
<keyword evidence="3" id="KW-1185">Reference proteome</keyword>
<dbReference type="AlphaFoldDB" id="A0A0C9YUW2"/>
<reference evidence="2 3" key="1">
    <citation type="submission" date="2014-04" db="EMBL/GenBank/DDBJ databases">
        <authorList>
            <consortium name="DOE Joint Genome Institute"/>
            <person name="Kuo A."/>
            <person name="Kohler A."/>
            <person name="Costa M.D."/>
            <person name="Nagy L.G."/>
            <person name="Floudas D."/>
            <person name="Copeland A."/>
            <person name="Barry K.W."/>
            <person name="Cichocki N."/>
            <person name="Veneault-Fourrey C."/>
            <person name="LaButti K."/>
            <person name="Lindquist E.A."/>
            <person name="Lipzen A."/>
            <person name="Lundell T."/>
            <person name="Morin E."/>
            <person name="Murat C."/>
            <person name="Sun H."/>
            <person name="Tunlid A."/>
            <person name="Henrissat B."/>
            <person name="Grigoriev I.V."/>
            <person name="Hibbett D.S."/>
            <person name="Martin F."/>
            <person name="Nordberg H.P."/>
            <person name="Cantor M.N."/>
            <person name="Hua S.X."/>
        </authorList>
    </citation>
    <scope>NUCLEOTIDE SEQUENCE [LARGE SCALE GENOMIC DNA]</scope>
    <source>
        <strain evidence="2 3">441</strain>
    </source>
</reference>
<name>A0A0C9YUW2_9AGAM</name>